<gene>
    <name evidence="1" type="ORF">HAX54_016745</name>
</gene>
<evidence type="ECO:0000313" key="1">
    <source>
        <dbReference type="EMBL" id="MCD9559029.1"/>
    </source>
</evidence>
<sequence length="107" mass="12282">MKSSTLQEVTVGEETSTLKDETKSFYGHNEYFGNEREEITIKESLSLKVESLKRDAKEKNGKIFACGKSLPNGGRDQLEDEKIIPDMNFPWMNFCKLWTTPIMIKNS</sequence>
<keyword evidence="2" id="KW-1185">Reference proteome</keyword>
<dbReference type="EMBL" id="JACEIK010002089">
    <property type="protein sequence ID" value="MCD9559029.1"/>
    <property type="molecule type" value="Genomic_DNA"/>
</dbReference>
<protein>
    <submittedName>
        <fullName evidence="1">Uncharacterized protein</fullName>
    </submittedName>
</protein>
<proteinExistence type="predicted"/>
<reference evidence="1 2" key="1">
    <citation type="journal article" date="2021" name="BMC Genomics">
        <title>Datura genome reveals duplications of psychoactive alkaloid biosynthetic genes and high mutation rate following tissue culture.</title>
        <authorList>
            <person name="Rajewski A."/>
            <person name="Carter-House D."/>
            <person name="Stajich J."/>
            <person name="Litt A."/>
        </authorList>
    </citation>
    <scope>NUCLEOTIDE SEQUENCE [LARGE SCALE GENOMIC DNA]</scope>
    <source>
        <strain evidence="1">AR-01</strain>
    </source>
</reference>
<accession>A0ABS8UJI2</accession>
<evidence type="ECO:0000313" key="2">
    <source>
        <dbReference type="Proteomes" id="UP000823775"/>
    </source>
</evidence>
<comment type="caution">
    <text evidence="1">The sequence shown here is derived from an EMBL/GenBank/DDBJ whole genome shotgun (WGS) entry which is preliminary data.</text>
</comment>
<organism evidence="1 2">
    <name type="scientific">Datura stramonium</name>
    <name type="common">Jimsonweed</name>
    <name type="synonym">Common thornapple</name>
    <dbReference type="NCBI Taxonomy" id="4076"/>
    <lineage>
        <taxon>Eukaryota</taxon>
        <taxon>Viridiplantae</taxon>
        <taxon>Streptophyta</taxon>
        <taxon>Embryophyta</taxon>
        <taxon>Tracheophyta</taxon>
        <taxon>Spermatophyta</taxon>
        <taxon>Magnoliopsida</taxon>
        <taxon>eudicotyledons</taxon>
        <taxon>Gunneridae</taxon>
        <taxon>Pentapetalae</taxon>
        <taxon>asterids</taxon>
        <taxon>lamiids</taxon>
        <taxon>Solanales</taxon>
        <taxon>Solanaceae</taxon>
        <taxon>Solanoideae</taxon>
        <taxon>Datureae</taxon>
        <taxon>Datura</taxon>
    </lineage>
</organism>
<name>A0ABS8UJI2_DATST</name>
<dbReference type="Proteomes" id="UP000823775">
    <property type="component" value="Unassembled WGS sequence"/>
</dbReference>